<dbReference type="OrthoDB" id="6075074at2759"/>
<dbReference type="SUPFAM" id="SSF48619">
    <property type="entry name" value="Phospholipase A2, PLA2"/>
    <property type="match status" value="1"/>
</dbReference>
<dbReference type="GO" id="GO:0050482">
    <property type="term" value="P:arachidonate secretion"/>
    <property type="evidence" value="ECO:0007669"/>
    <property type="project" value="InterPro"/>
</dbReference>
<reference evidence="7 8" key="1">
    <citation type="journal article" date="2014" name="Nat. Genet.">
        <title>Genome and transcriptome of the porcine whipworm Trichuris suis.</title>
        <authorList>
            <person name="Jex A.R."/>
            <person name="Nejsum P."/>
            <person name="Schwarz E.M."/>
            <person name="Hu L."/>
            <person name="Young N.D."/>
            <person name="Hall R.S."/>
            <person name="Korhonen P.K."/>
            <person name="Liao S."/>
            <person name="Thamsborg S."/>
            <person name="Xia J."/>
            <person name="Xu P."/>
            <person name="Wang S."/>
            <person name="Scheerlinck J.P."/>
            <person name="Hofmann A."/>
            <person name="Sternberg P.W."/>
            <person name="Wang J."/>
            <person name="Gasser R.B."/>
        </authorList>
    </citation>
    <scope>NUCLEOTIDE SEQUENCE [LARGE SCALE GENOMIC DNA]</scope>
    <source>
        <strain evidence="7">DCEP-RM93F</strain>
        <strain evidence="6">DCEP-RM93M</strain>
    </source>
</reference>
<evidence type="ECO:0000256" key="3">
    <source>
        <dbReference type="ARBA" id="ARBA00022963"/>
    </source>
</evidence>
<evidence type="ECO:0000259" key="5">
    <source>
        <dbReference type="Pfam" id="PF05826"/>
    </source>
</evidence>
<dbReference type="GO" id="GO:0005576">
    <property type="term" value="C:extracellular region"/>
    <property type="evidence" value="ECO:0007669"/>
    <property type="project" value="UniProtKB-SubCell"/>
</dbReference>
<protein>
    <recommendedName>
        <fullName evidence="5">Phospholipase A2-like central domain-containing protein</fullName>
    </recommendedName>
</protein>
<dbReference type="PANTHER" id="PTHR12253">
    <property type="entry name" value="RH14732P"/>
    <property type="match status" value="1"/>
</dbReference>
<dbReference type="InterPro" id="IPR016090">
    <property type="entry name" value="PLA2-like_dom"/>
</dbReference>
<comment type="subcellular location">
    <subcellularLocation>
        <location evidence="1">Secreted</location>
    </subcellularLocation>
</comment>
<gene>
    <name evidence="6" type="ORF">M513_01458</name>
    <name evidence="7" type="ORF">M514_01458</name>
</gene>
<evidence type="ECO:0000313" key="7">
    <source>
        <dbReference type="EMBL" id="KFD65488.1"/>
    </source>
</evidence>
<dbReference type="Proteomes" id="UP000030764">
    <property type="component" value="Unassembled WGS sequence"/>
</dbReference>
<organism evidence="7">
    <name type="scientific">Trichuris suis</name>
    <name type="common">pig whipworm</name>
    <dbReference type="NCBI Taxonomy" id="68888"/>
    <lineage>
        <taxon>Eukaryota</taxon>
        <taxon>Metazoa</taxon>
        <taxon>Ecdysozoa</taxon>
        <taxon>Nematoda</taxon>
        <taxon>Enoplea</taxon>
        <taxon>Dorylaimia</taxon>
        <taxon>Trichinellida</taxon>
        <taxon>Trichuridae</taxon>
        <taxon>Trichuris</taxon>
    </lineage>
</organism>
<name>A0A085N7P2_9BILA</name>
<evidence type="ECO:0000256" key="2">
    <source>
        <dbReference type="ARBA" id="ARBA00022525"/>
    </source>
</evidence>
<dbReference type="InterPro" id="IPR033113">
    <property type="entry name" value="PLA2_histidine"/>
</dbReference>
<dbReference type="GO" id="GO:0016042">
    <property type="term" value="P:lipid catabolic process"/>
    <property type="evidence" value="ECO:0007669"/>
    <property type="project" value="UniProtKB-KW"/>
</dbReference>
<evidence type="ECO:0000256" key="4">
    <source>
        <dbReference type="ARBA" id="ARBA00023098"/>
    </source>
</evidence>
<dbReference type="GO" id="GO:0006644">
    <property type="term" value="P:phospholipid metabolic process"/>
    <property type="evidence" value="ECO:0007669"/>
    <property type="project" value="InterPro"/>
</dbReference>
<dbReference type="InterPro" id="IPR036444">
    <property type="entry name" value="PLipase_A2_dom_sf"/>
</dbReference>
<keyword evidence="3" id="KW-0442">Lipid degradation</keyword>
<dbReference type="AlphaFoldDB" id="A0A085N7P2"/>
<keyword evidence="8" id="KW-1185">Reference proteome</keyword>
<dbReference type="EMBL" id="KL367537">
    <property type="protein sequence ID" value="KFD65488.1"/>
    <property type="molecule type" value="Genomic_DNA"/>
</dbReference>
<keyword evidence="4" id="KW-0443">Lipid metabolism</keyword>
<sequence length="356" mass="40762">MPTLFRHSCLAMKTAKGPYPIVQALLPLLFAVLPCYCFFTGQTDPATTPAPPDLHMLRNLSDPVDFVVIENLSNDEKQIFTQNGSCWSQILTLSNSTDPGVSLVISANEQMVVKSIYRIDNQLLDCDILGEGEVGKFVERFQNEITRVVNQGNYEFHWINETNYTMLPAQIESLQVDHQKEQCLELHKTLLQAATNASAREKRWRANHHSYKGSVHRLRHHKRSRRFLYFPGTYWCGAGTKAKSADQFGENSEADRCCRNHDQCPMAIAGFSRQYNLFNHLAYTISLCECDKQFRDCLKKANTVAALTIGNIFFNIMKAPCFTLSLEDACEQYNWWGTCRTKKTQWVGKLNFSDWF</sequence>
<dbReference type="GO" id="GO:0004623">
    <property type="term" value="F:phospholipase A2 activity"/>
    <property type="evidence" value="ECO:0007669"/>
    <property type="project" value="InterPro"/>
</dbReference>
<dbReference type="EMBL" id="KL363187">
    <property type="protein sequence ID" value="KFD57788.1"/>
    <property type="molecule type" value="Genomic_DNA"/>
</dbReference>
<dbReference type="PROSITE" id="PS00118">
    <property type="entry name" value="PA2_HIS"/>
    <property type="match status" value="1"/>
</dbReference>
<dbReference type="Pfam" id="PF05826">
    <property type="entry name" value="Phospholip_A2_2"/>
    <property type="match status" value="1"/>
</dbReference>
<dbReference type="Proteomes" id="UP000030758">
    <property type="component" value="Unassembled WGS sequence"/>
</dbReference>
<keyword evidence="2" id="KW-0964">Secreted</keyword>
<feature type="domain" description="Phospholipase A2-like central" evidence="5">
    <location>
        <begin position="230"/>
        <end position="323"/>
    </location>
</feature>
<proteinExistence type="predicted"/>
<evidence type="ECO:0000313" key="8">
    <source>
        <dbReference type="Proteomes" id="UP000030764"/>
    </source>
</evidence>
<evidence type="ECO:0000313" key="6">
    <source>
        <dbReference type="EMBL" id="KFD57788.1"/>
    </source>
</evidence>
<evidence type="ECO:0000256" key="1">
    <source>
        <dbReference type="ARBA" id="ARBA00004613"/>
    </source>
</evidence>
<dbReference type="Gene3D" id="1.20.90.10">
    <property type="entry name" value="Phospholipase A2 domain"/>
    <property type="match status" value="1"/>
</dbReference>
<accession>A0A085N7P2</accession>